<dbReference type="PRINTS" id="PR00420">
    <property type="entry name" value="RNGMNOXGNASE"/>
</dbReference>
<dbReference type="Gene3D" id="3.50.50.60">
    <property type="entry name" value="FAD/NAD(P)-binding domain"/>
    <property type="match status" value="1"/>
</dbReference>
<accession>A0A7Y9F6G2</accession>
<protein>
    <submittedName>
        <fullName evidence="2">Flavin-dependent dehydrogenase</fullName>
    </submittedName>
</protein>
<dbReference type="SUPFAM" id="SSF51905">
    <property type="entry name" value="FAD/NAD(P)-binding domain"/>
    <property type="match status" value="1"/>
</dbReference>
<reference evidence="2 3" key="1">
    <citation type="submission" date="2020-07" db="EMBL/GenBank/DDBJ databases">
        <title>Sequencing the genomes of 1000 actinobacteria strains.</title>
        <authorList>
            <person name="Klenk H.-P."/>
        </authorList>
    </citation>
    <scope>NUCLEOTIDE SEQUENCE [LARGE SCALE GENOMIC DNA]</scope>
    <source>
        <strain evidence="2 3">DSM 18965</strain>
    </source>
</reference>
<proteinExistence type="predicted"/>
<dbReference type="GO" id="GO:0071949">
    <property type="term" value="F:FAD binding"/>
    <property type="evidence" value="ECO:0007669"/>
    <property type="project" value="InterPro"/>
</dbReference>
<keyword evidence="3" id="KW-1185">Reference proteome</keyword>
<name>A0A7Y9F6G2_9ACTN</name>
<evidence type="ECO:0000259" key="1">
    <source>
        <dbReference type="Pfam" id="PF01494"/>
    </source>
</evidence>
<dbReference type="Proteomes" id="UP000516957">
    <property type="component" value="Unassembled WGS sequence"/>
</dbReference>
<dbReference type="InterPro" id="IPR036188">
    <property type="entry name" value="FAD/NAD-bd_sf"/>
</dbReference>
<gene>
    <name evidence="2" type="ORF">BKA08_003718</name>
</gene>
<comment type="caution">
    <text evidence="2">The sequence shown here is derived from an EMBL/GenBank/DDBJ whole genome shotgun (WGS) entry which is preliminary data.</text>
</comment>
<sequence>MHDLVVAGGGPVGLAAALHAHRAGLDVVVVEPRAGTVDKACGEGLMPGALARLADLGVEVEGVDLAGIRYRDDRRSVDARFRHGPGRGVRRTTLHTALSRRLAETGVEVRHEAVRSVVDQGSHLVVDGRPARYLLAADGLHSPVRRLLGLDKAARGPRRYGQRCHLRVAPWSDFVEVHWAAHAEAYVTPVAPDLVGLAVLSARREPFAALLDGFTGLRERVAGVERTRVMGAGPLRQRARHRVAGRVLLVGDAAGYVDALTGEGIALGLAEAAAAVAAVAADAPEGYDATSRRLRRRHELLTLGLVSATRHQAVRRRLVAAAERVPFVFGAAVNQLARPA</sequence>
<dbReference type="InterPro" id="IPR050407">
    <property type="entry name" value="Geranylgeranyl_reductase"/>
</dbReference>
<dbReference type="AlphaFoldDB" id="A0A7Y9F6G2"/>
<dbReference type="InterPro" id="IPR002938">
    <property type="entry name" value="FAD-bd"/>
</dbReference>
<dbReference type="Pfam" id="PF01494">
    <property type="entry name" value="FAD_binding_3"/>
    <property type="match status" value="1"/>
</dbReference>
<evidence type="ECO:0000313" key="3">
    <source>
        <dbReference type="Proteomes" id="UP000516957"/>
    </source>
</evidence>
<feature type="domain" description="FAD-binding" evidence="1">
    <location>
        <begin position="4"/>
        <end position="159"/>
    </location>
</feature>
<dbReference type="RefSeq" id="WP_179616923.1">
    <property type="nucleotide sequence ID" value="NZ_CP059163.1"/>
</dbReference>
<dbReference type="PANTHER" id="PTHR42685">
    <property type="entry name" value="GERANYLGERANYL DIPHOSPHATE REDUCTASE"/>
    <property type="match status" value="1"/>
</dbReference>
<dbReference type="PANTHER" id="PTHR42685:SF19">
    <property type="entry name" value="POSSIBLE OXIDOREDUCTASE"/>
    <property type="match status" value="1"/>
</dbReference>
<dbReference type="EMBL" id="JACCBE010000001">
    <property type="protein sequence ID" value="NYD59480.1"/>
    <property type="molecule type" value="Genomic_DNA"/>
</dbReference>
<evidence type="ECO:0000313" key="2">
    <source>
        <dbReference type="EMBL" id="NYD59480.1"/>
    </source>
</evidence>
<organism evidence="2 3">
    <name type="scientific">Nocardioides marinisabuli</name>
    <dbReference type="NCBI Taxonomy" id="419476"/>
    <lineage>
        <taxon>Bacteria</taxon>
        <taxon>Bacillati</taxon>
        <taxon>Actinomycetota</taxon>
        <taxon>Actinomycetes</taxon>
        <taxon>Propionibacteriales</taxon>
        <taxon>Nocardioidaceae</taxon>
        <taxon>Nocardioides</taxon>
    </lineage>
</organism>